<dbReference type="EMBL" id="JAMTCO010000010">
    <property type="protein sequence ID" value="MCP2271668.1"/>
    <property type="molecule type" value="Genomic_DNA"/>
</dbReference>
<proteinExistence type="predicted"/>
<dbReference type="Gene3D" id="2.115.10.10">
    <property type="entry name" value="Tachylectin 2"/>
    <property type="match status" value="1"/>
</dbReference>
<dbReference type="SUPFAM" id="SSF89372">
    <property type="entry name" value="Fucose-specific lectin"/>
    <property type="match status" value="1"/>
</dbReference>
<evidence type="ECO:0000313" key="3">
    <source>
        <dbReference type="EMBL" id="MCP2271668.1"/>
    </source>
</evidence>
<keyword evidence="4" id="KW-1185">Reference proteome</keyword>
<evidence type="ECO:0000256" key="1">
    <source>
        <dbReference type="SAM" id="SignalP"/>
    </source>
</evidence>
<comment type="caution">
    <text evidence="3">The sequence shown here is derived from an EMBL/GenBank/DDBJ whole genome shotgun (WGS) entry which is preliminary data.</text>
</comment>
<protein>
    <submittedName>
        <fullName evidence="3">Tachylectin</fullName>
    </submittedName>
</protein>
<evidence type="ECO:0000313" key="4">
    <source>
        <dbReference type="Proteomes" id="UP001205185"/>
    </source>
</evidence>
<reference evidence="3 4" key="1">
    <citation type="submission" date="2022-06" db="EMBL/GenBank/DDBJ databases">
        <title>Genomic Encyclopedia of Archaeal and Bacterial Type Strains, Phase II (KMG-II): from individual species to whole genera.</title>
        <authorList>
            <person name="Goeker M."/>
        </authorList>
    </citation>
    <scope>NUCLEOTIDE SEQUENCE [LARGE SCALE GENOMIC DNA]</scope>
    <source>
        <strain evidence="3 4">DSM 44255</strain>
    </source>
</reference>
<dbReference type="Pfam" id="PF14517">
    <property type="entry name" value="Tachylectin"/>
    <property type="match status" value="1"/>
</dbReference>
<organism evidence="3 4">
    <name type="scientific">Actinokineospora diospyrosa</name>
    <dbReference type="NCBI Taxonomy" id="103728"/>
    <lineage>
        <taxon>Bacteria</taxon>
        <taxon>Bacillati</taxon>
        <taxon>Actinomycetota</taxon>
        <taxon>Actinomycetes</taxon>
        <taxon>Pseudonocardiales</taxon>
        <taxon>Pseudonocardiaceae</taxon>
        <taxon>Actinokineospora</taxon>
    </lineage>
</organism>
<keyword evidence="1" id="KW-0732">Signal</keyword>
<feature type="domain" description="Tachylectin 2" evidence="2">
    <location>
        <begin position="43"/>
        <end position="268"/>
    </location>
</feature>
<dbReference type="Proteomes" id="UP001205185">
    <property type="component" value="Unassembled WGS sequence"/>
</dbReference>
<name>A0ABT1IGH3_9PSEU</name>
<dbReference type="InterPro" id="IPR023294">
    <property type="entry name" value="Tachylectin2"/>
</dbReference>
<feature type="chain" id="PRO_5045803071" evidence="1">
    <location>
        <begin position="30"/>
        <end position="281"/>
    </location>
</feature>
<accession>A0ABT1IGH3</accession>
<evidence type="ECO:0000259" key="2">
    <source>
        <dbReference type="Pfam" id="PF14517"/>
    </source>
</evidence>
<feature type="signal peptide" evidence="1">
    <location>
        <begin position="1"/>
        <end position="29"/>
    </location>
</feature>
<dbReference type="RefSeq" id="WP_253888631.1">
    <property type="nucleotide sequence ID" value="NZ_BAAAVB010000003.1"/>
</dbReference>
<gene>
    <name evidence="3" type="ORF">LV75_004182</name>
</gene>
<sequence>MRTVKGVTAVVVAVTAVLGLPTMAVTAAAAPVPTCASTAEVYGVEPDGRLFVYRHTAPSTGAANWSTKTYIGSGWADGYTLASGNGNFFHIDYATDTLRRYHWSGTGWDAVDGARQYQVIGHGFAMYTPNLIVDSSGNFFGIDAYGRMRYYAWDANTESWAPGTEGGMYIGTGWGPTLNLVSGDNGIVYRRTWDNELYRYRYDSNTGTWPETDSVGAGWWFDTSVSSGGGALYTVGSGGNLYWYHYDVGNTTWANSGLPQWIGQGWGDLQQVLIDPSTCTG</sequence>